<dbReference type="SUPFAM" id="SSF56529">
    <property type="entry name" value="FAH"/>
    <property type="match status" value="1"/>
</dbReference>
<evidence type="ECO:0000256" key="8">
    <source>
        <dbReference type="ARBA" id="ARBA00022878"/>
    </source>
</evidence>
<evidence type="ECO:0000256" key="3">
    <source>
        <dbReference type="ARBA" id="ARBA00012094"/>
    </source>
</evidence>
<feature type="domain" description="Fumarylacetoacetase N-terminal" evidence="15">
    <location>
        <begin position="20"/>
        <end position="124"/>
    </location>
</feature>
<dbReference type="InterPro" id="IPR036663">
    <property type="entry name" value="Fumarylacetoacetase_C_sf"/>
</dbReference>
<dbReference type="Pfam" id="PF09298">
    <property type="entry name" value="FAA_hydrolase_N"/>
    <property type="match status" value="1"/>
</dbReference>
<feature type="binding site" evidence="12">
    <location>
        <position position="262"/>
    </location>
    <ligand>
        <name>Mg(2+)</name>
        <dbReference type="ChEBI" id="CHEBI:18420"/>
    </ligand>
</feature>
<dbReference type="NCBIfam" id="TIGR01266">
    <property type="entry name" value="fum_ac_acetase"/>
    <property type="match status" value="1"/>
</dbReference>
<gene>
    <name evidence="16" type="ORF">AMSG_09539</name>
</gene>
<comment type="pathway">
    <text evidence="1 13">Amino-acid degradation; L-phenylalanine degradation; acetoacetate and fumarate from L-phenylalanine: step 6/6.</text>
</comment>
<dbReference type="InterPro" id="IPR011234">
    <property type="entry name" value="Fumarylacetoacetase-like_C"/>
</dbReference>
<dbReference type="UniPathway" id="UPA00139">
    <property type="reaction ID" value="UER00341"/>
</dbReference>
<dbReference type="PANTHER" id="PTHR43069">
    <property type="entry name" value="FUMARYLACETOACETASE"/>
    <property type="match status" value="1"/>
</dbReference>
<evidence type="ECO:0000313" key="17">
    <source>
        <dbReference type="Proteomes" id="UP000054408"/>
    </source>
</evidence>
<dbReference type="EMBL" id="GL349482">
    <property type="protein sequence ID" value="KNC53815.1"/>
    <property type="molecule type" value="Genomic_DNA"/>
</dbReference>
<name>A0A0L0DNH6_THETB</name>
<keyword evidence="6 12" id="KW-0106">Calcium</keyword>
<feature type="binding site" evidence="11">
    <location>
        <position position="148"/>
    </location>
    <ligand>
        <name>substrate</name>
    </ligand>
</feature>
<feature type="binding site" evidence="11">
    <location>
        <position position="360"/>
    </location>
    <ligand>
        <name>substrate</name>
    </ligand>
</feature>
<keyword evidence="9 13" id="KW-0585">Phenylalanine catabolism</keyword>
<dbReference type="InterPro" id="IPR005959">
    <property type="entry name" value="Fumarylacetoacetase"/>
</dbReference>
<dbReference type="GO" id="GO:1902000">
    <property type="term" value="P:homogentisate catabolic process"/>
    <property type="evidence" value="ECO:0007669"/>
    <property type="project" value="TreeGrafter"/>
</dbReference>
<dbReference type="GO" id="GO:0004334">
    <property type="term" value="F:fumarylacetoacetase activity"/>
    <property type="evidence" value="ECO:0007669"/>
    <property type="project" value="UniProtKB-UniRule"/>
</dbReference>
<evidence type="ECO:0000256" key="5">
    <source>
        <dbReference type="ARBA" id="ARBA00022801"/>
    </source>
</evidence>
<feature type="binding site" evidence="11">
    <location>
        <position position="134"/>
    </location>
    <ligand>
        <name>substrate</name>
    </ligand>
</feature>
<dbReference type="EC" id="3.7.1.2" evidence="3 13"/>
<evidence type="ECO:0000313" key="16">
    <source>
        <dbReference type="EMBL" id="KNC53815.1"/>
    </source>
</evidence>
<dbReference type="RefSeq" id="XP_013754371.1">
    <property type="nucleotide sequence ID" value="XM_013898917.1"/>
</dbReference>
<keyword evidence="17" id="KW-1185">Reference proteome</keyword>
<dbReference type="SUPFAM" id="SSF63433">
    <property type="entry name" value="Fumarylacetoacetate hydrolase, FAH, N-terminal domain"/>
    <property type="match status" value="1"/>
</dbReference>
<dbReference type="OMA" id="YWTAAQQ"/>
<feature type="binding site" evidence="12">
    <location>
        <position position="241"/>
    </location>
    <ligand>
        <name>Ca(2+)</name>
        <dbReference type="ChEBI" id="CHEBI:29108"/>
    </ligand>
</feature>
<dbReference type="Gene3D" id="2.30.30.230">
    <property type="entry name" value="Fumarylacetoacetase, N-terminal domain"/>
    <property type="match status" value="1"/>
</dbReference>
<evidence type="ECO:0000256" key="9">
    <source>
        <dbReference type="ARBA" id="ARBA00023232"/>
    </source>
</evidence>
<dbReference type="GO" id="GO:0006559">
    <property type="term" value="P:L-phenylalanine catabolic process"/>
    <property type="evidence" value="ECO:0007669"/>
    <property type="project" value="UniProtKB-UniRule"/>
</dbReference>
<dbReference type="GO" id="GO:0046872">
    <property type="term" value="F:metal ion binding"/>
    <property type="evidence" value="ECO:0007669"/>
    <property type="project" value="UniProtKB-UniRule"/>
</dbReference>
<proteinExistence type="inferred from homology"/>
<dbReference type="STRING" id="461836.A0A0L0DNH6"/>
<dbReference type="Gene3D" id="3.90.850.10">
    <property type="entry name" value="Fumarylacetoacetase-like, C-terminal domain"/>
    <property type="match status" value="1"/>
</dbReference>
<evidence type="ECO:0000256" key="12">
    <source>
        <dbReference type="PIRSR" id="PIRSR605959-3"/>
    </source>
</evidence>
<evidence type="ECO:0000259" key="14">
    <source>
        <dbReference type="Pfam" id="PF01557"/>
    </source>
</evidence>
<feature type="binding site" evidence="11">
    <location>
        <position position="252"/>
    </location>
    <ligand>
        <name>substrate</name>
    </ligand>
</feature>
<dbReference type="PANTHER" id="PTHR43069:SF2">
    <property type="entry name" value="FUMARYLACETOACETASE"/>
    <property type="match status" value="1"/>
</dbReference>
<evidence type="ECO:0000256" key="7">
    <source>
        <dbReference type="ARBA" id="ARBA00022842"/>
    </source>
</evidence>
<feature type="binding site" evidence="12">
    <location>
        <position position="266"/>
    </location>
    <ligand>
        <name>Mg(2+)</name>
        <dbReference type="ChEBI" id="CHEBI:18420"/>
    </ligand>
</feature>
<organism evidence="16 17">
    <name type="scientific">Thecamonas trahens ATCC 50062</name>
    <dbReference type="NCBI Taxonomy" id="461836"/>
    <lineage>
        <taxon>Eukaryota</taxon>
        <taxon>Apusozoa</taxon>
        <taxon>Apusomonadida</taxon>
        <taxon>Apusomonadidae</taxon>
        <taxon>Thecamonas</taxon>
    </lineage>
</organism>
<feature type="binding site" evidence="12">
    <location>
        <position position="206"/>
    </location>
    <ligand>
        <name>Ca(2+)</name>
        <dbReference type="ChEBI" id="CHEBI:29108"/>
    </ligand>
</feature>
<sequence>MASHDCIVAYEPATCEFPIQNLPYGVFSTASATSPRVGVAIGDKVLDLAALAAKGLFNGPLLADCATDLFNQPSLNAFMATKPEVWAEARARITELLTAGAGALDEATQAEVLVDMADITSHMPVNVPEYIDFYSSRTHATNVGTLIRGAENALQPNWTAMPIGYHVASTSLTVSPAKIVRPWVQTTSPTDPTAFSFKPEPALDFELEMGAFVGGPANAQGVPLRINEAHERLFGLCLFNDWSARAGQKASYVPLGPSIIGKSFISTISPWIVPFAALEPFAVAAEVLDKPLAPHLRDDNHIVYNVDLSVDIITPGSNGEELPITRSNLTYLTWTHAQQLTNLASTGAPILPGTLLATGTISGPNREQNGCMLEISKLGKDPLVLPTGEERKYIADGDVVVMRGVARGDGYQIGFGETRDVVEAALPPSFWGIEE</sequence>
<feature type="domain" description="Fumarylacetoacetase-like C-terminal" evidence="14">
    <location>
        <begin position="132"/>
        <end position="418"/>
    </location>
</feature>
<dbReference type="GeneID" id="25567979"/>
<keyword evidence="4 12" id="KW-0479">Metal-binding</keyword>
<dbReference type="eggNOG" id="KOG2843">
    <property type="taxonomic scope" value="Eukaryota"/>
</dbReference>
<dbReference type="OrthoDB" id="9971669at2759"/>
<comment type="catalytic activity">
    <reaction evidence="13">
        <text>4-fumarylacetoacetate + H2O = acetoacetate + fumarate + H(+)</text>
        <dbReference type="Rhea" id="RHEA:10244"/>
        <dbReference type="ChEBI" id="CHEBI:13705"/>
        <dbReference type="ChEBI" id="CHEBI:15377"/>
        <dbReference type="ChEBI" id="CHEBI:15378"/>
        <dbReference type="ChEBI" id="CHEBI:18034"/>
        <dbReference type="ChEBI" id="CHEBI:29806"/>
        <dbReference type="EC" id="3.7.1.2"/>
    </reaction>
</comment>
<dbReference type="Pfam" id="PF01557">
    <property type="entry name" value="FAA_hydrolase"/>
    <property type="match status" value="1"/>
</dbReference>
<comment type="similarity">
    <text evidence="2 13">Belongs to the FAH family.</text>
</comment>
<reference evidence="16 17" key="1">
    <citation type="submission" date="2010-05" db="EMBL/GenBank/DDBJ databases">
        <title>The Genome Sequence of Thecamonas trahens ATCC 50062.</title>
        <authorList>
            <consortium name="The Broad Institute Genome Sequencing Platform"/>
            <person name="Russ C."/>
            <person name="Cuomo C."/>
            <person name="Shea T."/>
            <person name="Young S.K."/>
            <person name="Zeng Q."/>
            <person name="Koehrsen M."/>
            <person name="Haas B."/>
            <person name="Borodovsky M."/>
            <person name="Guigo R."/>
            <person name="Alvarado L."/>
            <person name="Berlin A."/>
            <person name="Bochicchio J."/>
            <person name="Borenstein D."/>
            <person name="Chapman S."/>
            <person name="Chen Z."/>
            <person name="Freedman E."/>
            <person name="Gellesch M."/>
            <person name="Goldberg J."/>
            <person name="Griggs A."/>
            <person name="Gujja S."/>
            <person name="Heilman E."/>
            <person name="Heiman D."/>
            <person name="Hepburn T."/>
            <person name="Howarth C."/>
            <person name="Jen D."/>
            <person name="Larson L."/>
            <person name="Mehta T."/>
            <person name="Park D."/>
            <person name="Pearson M."/>
            <person name="Roberts A."/>
            <person name="Saif S."/>
            <person name="Shenoy N."/>
            <person name="Sisk P."/>
            <person name="Stolte C."/>
            <person name="Sykes S."/>
            <person name="Thomson T."/>
            <person name="Walk T."/>
            <person name="White J."/>
            <person name="Yandava C."/>
            <person name="Burger G."/>
            <person name="Gray M.W."/>
            <person name="Holland P.W.H."/>
            <person name="King N."/>
            <person name="Lang F.B.F."/>
            <person name="Roger A.J."/>
            <person name="Ruiz-Trillo I."/>
            <person name="Lander E."/>
            <person name="Nusbaum C."/>
        </authorList>
    </citation>
    <scope>NUCLEOTIDE SEQUENCE [LARGE SCALE GENOMIC DNA]</scope>
    <source>
        <strain evidence="16 17">ATCC 50062</strain>
    </source>
</reference>
<dbReference type="Proteomes" id="UP000054408">
    <property type="component" value="Unassembled WGS sequence"/>
</dbReference>
<evidence type="ECO:0000256" key="13">
    <source>
        <dbReference type="RuleBase" id="RU366008"/>
    </source>
</evidence>
<feature type="binding site" evidence="11">
    <location>
        <position position="248"/>
    </location>
    <ligand>
        <name>substrate</name>
    </ligand>
</feature>
<keyword evidence="8 13" id="KW-0828">Tyrosine catabolism</keyword>
<evidence type="ECO:0000256" key="2">
    <source>
        <dbReference type="ARBA" id="ARBA00010211"/>
    </source>
</evidence>
<feature type="binding site" evidence="12">
    <location>
        <position position="208"/>
    </location>
    <ligand>
        <name>Ca(2+)</name>
        <dbReference type="ChEBI" id="CHEBI:29108"/>
    </ligand>
</feature>
<evidence type="ECO:0000256" key="1">
    <source>
        <dbReference type="ARBA" id="ARBA00004782"/>
    </source>
</evidence>
<keyword evidence="5 13" id="KW-0378">Hydrolase</keyword>
<evidence type="ECO:0000259" key="15">
    <source>
        <dbReference type="Pfam" id="PF09298"/>
    </source>
</evidence>
<accession>A0A0L0DNH6</accession>
<comment type="cofactor">
    <cofactor evidence="13">
        <name>Mg(2+)</name>
        <dbReference type="ChEBI" id="CHEBI:18420"/>
    </cofactor>
    <cofactor evidence="13">
        <name>Ca(2+)</name>
        <dbReference type="ChEBI" id="CHEBI:29108"/>
    </cofactor>
</comment>
<evidence type="ECO:0000256" key="4">
    <source>
        <dbReference type="ARBA" id="ARBA00022723"/>
    </source>
</evidence>
<dbReference type="InterPro" id="IPR015377">
    <property type="entry name" value="Fumarylacetoacetase_N"/>
</dbReference>
<feature type="active site" description="Proton acceptor" evidence="10">
    <location>
        <position position="139"/>
    </location>
</feature>
<dbReference type="GO" id="GO:0006572">
    <property type="term" value="P:L-tyrosine catabolic process"/>
    <property type="evidence" value="ECO:0007669"/>
    <property type="project" value="UniProtKB-UniRule"/>
</dbReference>
<feature type="binding site" evidence="12">
    <location>
        <position position="132"/>
    </location>
    <ligand>
        <name>Ca(2+)</name>
        <dbReference type="ChEBI" id="CHEBI:29108"/>
    </ligand>
</feature>
<dbReference type="AlphaFoldDB" id="A0A0L0DNH6"/>
<feature type="binding site" evidence="12">
    <location>
        <position position="241"/>
    </location>
    <ligand>
        <name>Mg(2+)</name>
        <dbReference type="ChEBI" id="CHEBI:18420"/>
    </ligand>
</feature>
<evidence type="ECO:0000256" key="10">
    <source>
        <dbReference type="PIRSR" id="PIRSR605959-1"/>
    </source>
</evidence>
<evidence type="ECO:0000256" key="11">
    <source>
        <dbReference type="PIRSR" id="PIRSR605959-2"/>
    </source>
</evidence>
<protein>
    <recommendedName>
        <fullName evidence="3 13">Fumarylacetoacetase</fullName>
        <ecNumber evidence="3 13">3.7.1.2</ecNumber>
    </recommendedName>
    <alternativeName>
        <fullName evidence="13">Fumarylacetoacetate hydrolase</fullName>
    </alternativeName>
</protein>
<dbReference type="InterPro" id="IPR036462">
    <property type="entry name" value="Fumarylacetoacetase_N_sf"/>
</dbReference>
<evidence type="ECO:0000256" key="6">
    <source>
        <dbReference type="ARBA" id="ARBA00022837"/>
    </source>
</evidence>
<keyword evidence="7 12" id="KW-0460">Magnesium</keyword>